<organism evidence="2 3">
    <name type="scientific">Tanacetum coccineum</name>
    <dbReference type="NCBI Taxonomy" id="301880"/>
    <lineage>
        <taxon>Eukaryota</taxon>
        <taxon>Viridiplantae</taxon>
        <taxon>Streptophyta</taxon>
        <taxon>Embryophyta</taxon>
        <taxon>Tracheophyta</taxon>
        <taxon>Spermatophyta</taxon>
        <taxon>Magnoliopsida</taxon>
        <taxon>eudicotyledons</taxon>
        <taxon>Gunneridae</taxon>
        <taxon>Pentapetalae</taxon>
        <taxon>asterids</taxon>
        <taxon>campanulids</taxon>
        <taxon>Asterales</taxon>
        <taxon>Asteraceae</taxon>
        <taxon>Asteroideae</taxon>
        <taxon>Anthemideae</taxon>
        <taxon>Anthemidinae</taxon>
        <taxon>Tanacetum</taxon>
    </lineage>
</organism>
<dbReference type="EMBL" id="BQNB010012263">
    <property type="protein sequence ID" value="GJT01335.1"/>
    <property type="molecule type" value="Genomic_DNA"/>
</dbReference>
<evidence type="ECO:0000313" key="3">
    <source>
        <dbReference type="Proteomes" id="UP001151760"/>
    </source>
</evidence>
<dbReference type="Proteomes" id="UP001151760">
    <property type="component" value="Unassembled WGS sequence"/>
</dbReference>
<feature type="compositionally biased region" description="Basic residues" evidence="1">
    <location>
        <begin position="283"/>
        <end position="294"/>
    </location>
</feature>
<evidence type="ECO:0000313" key="2">
    <source>
        <dbReference type="EMBL" id="GJT01335.1"/>
    </source>
</evidence>
<keyword evidence="3" id="KW-1185">Reference proteome</keyword>
<feature type="compositionally biased region" description="Low complexity" evidence="1">
    <location>
        <begin position="297"/>
        <end position="318"/>
    </location>
</feature>
<feature type="compositionally biased region" description="Basic and acidic residues" evidence="1">
    <location>
        <begin position="350"/>
        <end position="379"/>
    </location>
</feature>
<accession>A0ABQ5AFB8</accession>
<feature type="compositionally biased region" description="Polar residues" evidence="1">
    <location>
        <begin position="454"/>
        <end position="464"/>
    </location>
</feature>
<protein>
    <recommendedName>
        <fullName evidence="4">Monodehydroascorbate reductase</fullName>
    </recommendedName>
</protein>
<comment type="caution">
    <text evidence="2">The sequence shown here is derived from an EMBL/GenBank/DDBJ whole genome shotgun (WGS) entry which is preliminary data.</text>
</comment>
<evidence type="ECO:0000256" key="1">
    <source>
        <dbReference type="SAM" id="MobiDB-lite"/>
    </source>
</evidence>
<proteinExistence type="predicted"/>
<evidence type="ECO:0008006" key="4">
    <source>
        <dbReference type="Google" id="ProtNLM"/>
    </source>
</evidence>
<name>A0ABQ5AFB8_9ASTR</name>
<feature type="region of interest" description="Disordered" evidence="1">
    <location>
        <begin position="276"/>
        <end position="464"/>
    </location>
</feature>
<sequence>MDILKNTNFFKAFTASFTIPTIYIQQFWDTIRFAKDKGYSCQLDEQCFYLIKSNLREALQLLQDNNNFTPPPNSNTIISFVNDLGYPNVVRTLSGIVTNDMYQPWRALATIINLCLTGKTSAFERPRAPVLQILWGVVNRANIDYAERIWEEFTQCIHSFIEDRMNLALHTEGKKKVNPLVILGVRFTKLIINHLQSKHKFHKRPGSPLHLPYEESALGYLKFSFKNTKRVRFGMAIPDTLISENIRSATYYPEYVAKVAKYQRYLAGEVVSDDEAPATKPAKGAKPKTTRKPKPQSPKTAPVAKPAASKISKSTSSQPPKPKPAPAKPQEKKRKLVLDAAKAPSKAKRSKADEGVPVDEPRFGDEEADMRKAVEESLKDAYVAPRIRTPAPTVPSSHEESSSLYVELGQTDSKTKFDNEASREGQAGSDPGKQVEDQAGSYPGEVRLEEPASSAGTLSSMQNLDKELSFTNQFLAEKSQEDEPEKTNTEVEVQSIVTVSIHQDTSSVPLMTSPIIDLTVSQPASTMVQASIPTSTTTVTATTTTITFPPPPPQP</sequence>
<reference evidence="2" key="2">
    <citation type="submission" date="2022-01" db="EMBL/GenBank/DDBJ databases">
        <authorList>
            <person name="Yamashiro T."/>
            <person name="Shiraishi A."/>
            <person name="Satake H."/>
            <person name="Nakayama K."/>
        </authorList>
    </citation>
    <scope>NUCLEOTIDE SEQUENCE</scope>
</reference>
<feature type="compositionally biased region" description="Basic and acidic residues" evidence="1">
    <location>
        <begin position="413"/>
        <end position="423"/>
    </location>
</feature>
<gene>
    <name evidence="2" type="ORF">Tco_0822504</name>
</gene>
<reference evidence="2" key="1">
    <citation type="journal article" date="2022" name="Int. J. Mol. Sci.">
        <title>Draft Genome of Tanacetum Coccineum: Genomic Comparison of Closely Related Tanacetum-Family Plants.</title>
        <authorList>
            <person name="Yamashiro T."/>
            <person name="Shiraishi A."/>
            <person name="Nakayama K."/>
            <person name="Satake H."/>
        </authorList>
    </citation>
    <scope>NUCLEOTIDE SEQUENCE</scope>
</reference>